<keyword evidence="4" id="KW-1133">Transmembrane helix</keyword>
<evidence type="ECO:0000259" key="10">
    <source>
        <dbReference type="PROSITE" id="PS50835"/>
    </source>
</evidence>
<reference evidence="11" key="1">
    <citation type="submission" date="2025-08" db="UniProtKB">
        <authorList>
            <consortium name="Ensembl"/>
        </authorList>
    </citation>
    <scope>IDENTIFICATION</scope>
</reference>
<dbReference type="AlphaFoldDB" id="A0A3B3BJH3"/>
<keyword evidence="7" id="KW-0325">Glycoprotein</keyword>
<evidence type="ECO:0000256" key="8">
    <source>
        <dbReference type="ARBA" id="ARBA00023319"/>
    </source>
</evidence>
<reference evidence="11" key="2">
    <citation type="submission" date="2025-09" db="UniProtKB">
        <authorList>
            <consortium name="Ensembl"/>
        </authorList>
    </citation>
    <scope>IDENTIFICATION</scope>
</reference>
<evidence type="ECO:0000256" key="4">
    <source>
        <dbReference type="ARBA" id="ARBA00022989"/>
    </source>
</evidence>
<keyword evidence="8" id="KW-0393">Immunoglobulin domain</keyword>
<evidence type="ECO:0000256" key="6">
    <source>
        <dbReference type="ARBA" id="ARBA00023157"/>
    </source>
</evidence>
<evidence type="ECO:0000256" key="3">
    <source>
        <dbReference type="ARBA" id="ARBA00022729"/>
    </source>
</evidence>
<dbReference type="SUPFAM" id="SSF48726">
    <property type="entry name" value="Immunoglobulin"/>
    <property type="match status" value="1"/>
</dbReference>
<dbReference type="GO" id="GO:0016020">
    <property type="term" value="C:membrane"/>
    <property type="evidence" value="ECO:0007669"/>
    <property type="project" value="UniProtKB-SubCell"/>
</dbReference>
<dbReference type="GeneTree" id="ENSGT00940000163509"/>
<dbReference type="Proteomes" id="UP000261560">
    <property type="component" value="Unplaced"/>
</dbReference>
<evidence type="ECO:0000313" key="12">
    <source>
        <dbReference type="Proteomes" id="UP000261560"/>
    </source>
</evidence>
<dbReference type="OMA" id="MCWGRGI"/>
<evidence type="ECO:0000256" key="7">
    <source>
        <dbReference type="ARBA" id="ARBA00023180"/>
    </source>
</evidence>
<dbReference type="InterPro" id="IPR013106">
    <property type="entry name" value="Ig_V-set"/>
</dbReference>
<dbReference type="GO" id="GO:0060097">
    <property type="term" value="P:cytoskeletal rearrangement involved in phagocytosis, engulfment"/>
    <property type="evidence" value="ECO:0007669"/>
    <property type="project" value="TreeGrafter"/>
</dbReference>
<name>A0A3B3BJH3_ORYME</name>
<keyword evidence="2" id="KW-0812">Transmembrane</keyword>
<organism evidence="11 12">
    <name type="scientific">Oryzias melastigma</name>
    <name type="common">Marine medaka</name>
    <dbReference type="NCBI Taxonomy" id="30732"/>
    <lineage>
        <taxon>Eukaryota</taxon>
        <taxon>Metazoa</taxon>
        <taxon>Chordata</taxon>
        <taxon>Craniata</taxon>
        <taxon>Vertebrata</taxon>
        <taxon>Euteleostomi</taxon>
        <taxon>Actinopterygii</taxon>
        <taxon>Neopterygii</taxon>
        <taxon>Teleostei</taxon>
        <taxon>Neoteleostei</taxon>
        <taxon>Acanthomorphata</taxon>
        <taxon>Ovalentaria</taxon>
        <taxon>Atherinomorphae</taxon>
        <taxon>Beloniformes</taxon>
        <taxon>Adrianichthyidae</taxon>
        <taxon>Oryziinae</taxon>
        <taxon>Oryzias</taxon>
    </lineage>
</organism>
<evidence type="ECO:0000256" key="2">
    <source>
        <dbReference type="ARBA" id="ARBA00022692"/>
    </source>
</evidence>
<dbReference type="PaxDb" id="30732-ENSOMEP00000005163"/>
<protein>
    <recommendedName>
        <fullName evidence="10">Ig-like domain-containing protein</fullName>
    </recommendedName>
</protein>
<keyword evidence="5" id="KW-0472">Membrane</keyword>
<proteinExistence type="inferred from homology"/>
<comment type="subcellular location">
    <subcellularLocation>
        <location evidence="1">Membrane</location>
        <topology evidence="1">Single-pass type I membrane protein</topology>
    </subcellularLocation>
</comment>
<sequence>MTKQGLFEPGPFLEAIVLTTTPTCITSSEKTHFFFVITTVGTNVVLTCTYDAEYYGKLPVCWGRGSIPSSGCGNQVIKADGTTVVSRLSERYALQGNFGQGDVSLTIQQATEADSGIYGCRVDIPGWFNDQKHEVTNLPGIF</sequence>
<dbReference type="PANTHER" id="PTHR46608">
    <property type="entry name" value="T-CELL IMMUNOGLOBULIN AND MUCIN DOMAIN-CONTAINING PROTEIN 4"/>
    <property type="match status" value="1"/>
</dbReference>
<keyword evidence="6" id="KW-1015">Disulfide bond</keyword>
<dbReference type="InterPro" id="IPR007110">
    <property type="entry name" value="Ig-like_dom"/>
</dbReference>
<dbReference type="Pfam" id="PF07686">
    <property type="entry name" value="V-set"/>
    <property type="match status" value="1"/>
</dbReference>
<dbReference type="GO" id="GO:0043277">
    <property type="term" value="P:apoptotic cell clearance"/>
    <property type="evidence" value="ECO:0007669"/>
    <property type="project" value="TreeGrafter"/>
</dbReference>
<keyword evidence="12" id="KW-1185">Reference proteome</keyword>
<dbReference type="FunFam" id="2.60.40.10:FF:000774">
    <property type="entry name" value="Hepatitis A virus cellular receptor 1"/>
    <property type="match status" value="1"/>
</dbReference>
<dbReference type="PANTHER" id="PTHR46608:SF3">
    <property type="entry name" value="T-CELL IMMUNOGLOBULIN AND MUCIN DOMAIN-CONTAINING PROTEIN 4"/>
    <property type="match status" value="1"/>
</dbReference>
<dbReference type="InterPro" id="IPR013783">
    <property type="entry name" value="Ig-like_fold"/>
</dbReference>
<comment type="similarity">
    <text evidence="9">Belongs to the immunoglobulin superfamily. TIM family.</text>
</comment>
<dbReference type="GO" id="GO:0001786">
    <property type="term" value="F:phosphatidylserine binding"/>
    <property type="evidence" value="ECO:0007669"/>
    <property type="project" value="TreeGrafter"/>
</dbReference>
<dbReference type="PROSITE" id="PS50835">
    <property type="entry name" value="IG_LIKE"/>
    <property type="match status" value="1"/>
</dbReference>
<keyword evidence="3" id="KW-0732">Signal</keyword>
<evidence type="ECO:0000256" key="1">
    <source>
        <dbReference type="ARBA" id="ARBA00004479"/>
    </source>
</evidence>
<evidence type="ECO:0000313" key="11">
    <source>
        <dbReference type="Ensembl" id="ENSOMEP00000005163.1"/>
    </source>
</evidence>
<feature type="domain" description="Ig-like" evidence="10">
    <location>
        <begin position="22"/>
        <end position="136"/>
    </location>
</feature>
<evidence type="ECO:0000256" key="5">
    <source>
        <dbReference type="ARBA" id="ARBA00023136"/>
    </source>
</evidence>
<dbReference type="InterPro" id="IPR036179">
    <property type="entry name" value="Ig-like_dom_sf"/>
</dbReference>
<dbReference type="STRING" id="30732.ENSOMEP00000005163"/>
<dbReference type="Ensembl" id="ENSOMET00000007940.1">
    <property type="protein sequence ID" value="ENSOMEP00000005163.1"/>
    <property type="gene ID" value="ENSOMEG00000006146.1"/>
</dbReference>
<evidence type="ECO:0000256" key="9">
    <source>
        <dbReference type="ARBA" id="ARBA00038203"/>
    </source>
</evidence>
<dbReference type="Gene3D" id="2.60.40.10">
    <property type="entry name" value="Immunoglobulins"/>
    <property type="match status" value="1"/>
</dbReference>
<accession>A0A3B3BJH3</accession>